<sequence length="45" mass="5120">MALNSLLLNYFLAQFLDTHDNTLNQARKGVLYDFRLTGITISGFI</sequence>
<keyword evidence="2" id="KW-1185">Reference proteome</keyword>
<evidence type="ECO:0000313" key="1">
    <source>
        <dbReference type="EMBL" id="SIT56745.1"/>
    </source>
</evidence>
<dbReference type="EMBL" id="FTPD01000023">
    <property type="protein sequence ID" value="SIT56745.1"/>
    <property type="molecule type" value="Genomic_DNA"/>
</dbReference>
<accession>A0A1R3VAC4</accession>
<organism evidence="1 2">
    <name type="scientific">Mesorhizobium prunaredense</name>
    <dbReference type="NCBI Taxonomy" id="1631249"/>
    <lineage>
        <taxon>Bacteria</taxon>
        <taxon>Pseudomonadati</taxon>
        <taxon>Pseudomonadota</taxon>
        <taxon>Alphaproteobacteria</taxon>
        <taxon>Hyphomicrobiales</taxon>
        <taxon>Phyllobacteriaceae</taxon>
        <taxon>Mesorhizobium</taxon>
    </lineage>
</organism>
<name>A0A1R3VAC4_9HYPH</name>
<reference evidence="2" key="1">
    <citation type="submission" date="2017-01" db="EMBL/GenBank/DDBJ databases">
        <authorList>
            <person name="Brunel B."/>
        </authorList>
    </citation>
    <scope>NUCLEOTIDE SEQUENCE [LARGE SCALE GENOMIC DNA]</scope>
</reference>
<dbReference type="AlphaFoldDB" id="A0A1R3VAC4"/>
<proteinExistence type="predicted"/>
<evidence type="ECO:0000313" key="2">
    <source>
        <dbReference type="Proteomes" id="UP000188388"/>
    </source>
</evidence>
<protein>
    <submittedName>
        <fullName evidence="1">Uncharacterized protein</fullName>
    </submittedName>
</protein>
<gene>
    <name evidence="1" type="ORF">BQ8794_30194</name>
</gene>
<dbReference type="STRING" id="1631249.BQ8794_30194"/>
<dbReference type="Proteomes" id="UP000188388">
    <property type="component" value="Unassembled WGS sequence"/>
</dbReference>